<dbReference type="GO" id="GO:0016866">
    <property type="term" value="F:intramolecular transferase activity"/>
    <property type="evidence" value="ECO:0007669"/>
    <property type="project" value="InterPro"/>
</dbReference>
<protein>
    <submittedName>
        <fullName evidence="8">Squalene-hopene cyclase</fullName>
    </submittedName>
</protein>
<dbReference type="InterPro" id="IPR018333">
    <property type="entry name" value="Squalene_cyclase"/>
</dbReference>
<dbReference type="NCBIfam" id="TIGR01507">
    <property type="entry name" value="hopene_cyclase"/>
    <property type="match status" value="1"/>
</dbReference>
<dbReference type="GO" id="GO:0016104">
    <property type="term" value="P:triterpenoid biosynthetic process"/>
    <property type="evidence" value="ECO:0007669"/>
    <property type="project" value="InterPro"/>
</dbReference>
<dbReference type="KEGG" id="daf:Desaf_0189"/>
<dbReference type="AlphaFoldDB" id="F3YVF7"/>
<keyword evidence="9" id="KW-1185">Reference proteome</keyword>
<reference evidence="8 9" key="1">
    <citation type="journal article" date="2011" name="J. Bacteriol.">
        <title>Genome sequence of the mercury-methylating and pleomorphic Desulfovibrio africanus Strain Walvis Bay.</title>
        <authorList>
            <person name="Brown S.D."/>
            <person name="Wall J.D."/>
            <person name="Kucken A.M."/>
            <person name="Gilmour C.C."/>
            <person name="Podar M."/>
            <person name="Brandt C.C."/>
            <person name="Teshima H."/>
            <person name="Detter J.C."/>
            <person name="Han C.S."/>
            <person name="Land M.L."/>
            <person name="Lucas S."/>
            <person name="Han J."/>
            <person name="Pennacchio L."/>
            <person name="Nolan M."/>
            <person name="Pitluck S."/>
            <person name="Woyke T."/>
            <person name="Goodwin L."/>
            <person name="Palumbo A.V."/>
            <person name="Elias D.A."/>
        </authorList>
    </citation>
    <scope>NUCLEOTIDE SEQUENCE [LARGE SCALE GENOMIC DNA]</scope>
    <source>
        <strain evidence="8 9">Walvis Bay</strain>
    </source>
</reference>
<evidence type="ECO:0000256" key="4">
    <source>
        <dbReference type="ARBA" id="ARBA00023235"/>
    </source>
</evidence>
<dbReference type="CDD" id="cd02892">
    <property type="entry name" value="SQCY_1"/>
    <property type="match status" value="1"/>
</dbReference>
<evidence type="ECO:0000256" key="1">
    <source>
        <dbReference type="ARBA" id="ARBA00004999"/>
    </source>
</evidence>
<dbReference type="STRING" id="690850.Desaf_0189"/>
<proteinExistence type="inferred from homology"/>
<dbReference type="HOGENOM" id="CLU_019345_0_0_7"/>
<dbReference type="InterPro" id="IPR008930">
    <property type="entry name" value="Terpenoid_cyclase/PrenylTrfase"/>
</dbReference>
<comment type="pathway">
    <text evidence="1">Secondary metabolite biosynthesis; hopanoid biosynthesis.</text>
</comment>
<comment type="similarity">
    <text evidence="2">Belongs to the terpene cyclase/mutase family.</text>
</comment>
<dbReference type="Pfam" id="PF13243">
    <property type="entry name" value="SQHop_cyclase_C"/>
    <property type="match status" value="1"/>
</dbReference>
<dbReference type="Pfam" id="PF13249">
    <property type="entry name" value="SQHop_cyclase_N"/>
    <property type="match status" value="1"/>
</dbReference>
<dbReference type="GO" id="GO:0005811">
    <property type="term" value="C:lipid droplet"/>
    <property type="evidence" value="ECO:0007669"/>
    <property type="project" value="InterPro"/>
</dbReference>
<keyword evidence="3" id="KW-0677">Repeat</keyword>
<organism evidence="8 9">
    <name type="scientific">Desulfocurvibacter africanus subsp. africanus str. Walvis Bay</name>
    <dbReference type="NCBI Taxonomy" id="690850"/>
    <lineage>
        <taxon>Bacteria</taxon>
        <taxon>Pseudomonadati</taxon>
        <taxon>Thermodesulfobacteriota</taxon>
        <taxon>Desulfovibrionia</taxon>
        <taxon>Desulfovibrionales</taxon>
        <taxon>Desulfovibrionaceae</taxon>
        <taxon>Desulfocurvibacter</taxon>
    </lineage>
</organism>
<evidence type="ECO:0000256" key="2">
    <source>
        <dbReference type="ARBA" id="ARBA00009755"/>
    </source>
</evidence>
<dbReference type="InterPro" id="IPR032697">
    <property type="entry name" value="SQ_cyclase_N"/>
</dbReference>
<dbReference type="InterPro" id="IPR006400">
    <property type="entry name" value="Hopene-cyclase"/>
</dbReference>
<dbReference type="Gene3D" id="1.50.10.20">
    <property type="match status" value="2"/>
</dbReference>
<dbReference type="RefSeq" id="WP_014258414.1">
    <property type="nucleotide sequence ID" value="NC_016629.1"/>
</dbReference>
<dbReference type="NCBIfam" id="TIGR01787">
    <property type="entry name" value="squalene_cyclas"/>
    <property type="match status" value="1"/>
</dbReference>
<sequence>MDIIGNRENASTSPVRDPARPVTLREIPLPGPLAPAGRLETAVGTALSRLLGLQSEQGYWVFDLEADATIPSEYVMLQRFLGRDMRPELRDKIARYLRNRQLPDGGWPLYTEGPADLSCTVKAYFALKLLGDAPDAPHMARARQRVLEMGGAEKVNVFTRIALAIFGQVPWRTAPCMPIEITMLPDWFFFHLRKVSYWSRTVVVPLLILYARRPVAHIEPDQGVRELFLQNPENLRNLDGFCVKSGRKNLFILLDRILKCTEGCLPVGIREEAVRRAERWTVERMRGEGGIGAIFPAMANAVMALRVLGYPDSQPDMARGIKALDDLLVEKEHEAFCQPCVSPIWDSCLSLSASLEAGASADSPAMKACVDWLFSKQVFAWGDWAQNSPDLQAGAWAFQFENDFYPDVDDTSMVLMALLRAGALDDPRYQERIGAAVNWTLGLQSSDGGWAAFDVDNNKLHLNNIPFADHGALLDPSTADLTGRCLEFLGMLGFDRSFEPAARGLEFLRKEQEADGSWYGRWGVNYLYGTWSVLMGLRQIGEDMRAPYVRRAVDWLLSRQNGEGGWGESCYTYFDSSLGGRGRSTPSQTAWALLGLMAAGEEHSRAVRRGIDYLVSNQLPDGNWDERLFTGTGFPRVFYLLYHGYSQYFPLWALGVYRRLSKGGRMRQDEMRLPSPHRLPFKVVPRT</sequence>
<evidence type="ECO:0000259" key="6">
    <source>
        <dbReference type="Pfam" id="PF13243"/>
    </source>
</evidence>
<feature type="region of interest" description="Disordered" evidence="5">
    <location>
        <begin position="1"/>
        <end position="21"/>
    </location>
</feature>
<dbReference type="SUPFAM" id="SSF48239">
    <property type="entry name" value="Terpenoid cyclases/Protein prenyltransferases"/>
    <property type="match status" value="2"/>
</dbReference>
<dbReference type="PANTHER" id="PTHR11764:SF20">
    <property type="entry name" value="LANOSTEROL SYNTHASE"/>
    <property type="match status" value="1"/>
</dbReference>
<dbReference type="EMBL" id="CP003221">
    <property type="protein sequence ID" value="EGJ48549.1"/>
    <property type="molecule type" value="Genomic_DNA"/>
</dbReference>
<name>F3YVF7_DESAF</name>
<gene>
    <name evidence="8" type="ORF">Desaf_0189</name>
</gene>
<dbReference type="UniPathway" id="UPA00337"/>
<evidence type="ECO:0000313" key="9">
    <source>
        <dbReference type="Proteomes" id="UP000007844"/>
    </source>
</evidence>
<accession>F3YVF7</accession>
<dbReference type="InterPro" id="IPR002365">
    <property type="entry name" value="Terpene_synthase_CS"/>
</dbReference>
<feature type="domain" description="Squalene cyclase C-terminal" evidence="6">
    <location>
        <begin position="341"/>
        <end position="659"/>
    </location>
</feature>
<feature type="domain" description="Squalene cyclase N-terminal" evidence="7">
    <location>
        <begin position="46"/>
        <end position="332"/>
    </location>
</feature>
<dbReference type="PANTHER" id="PTHR11764">
    <property type="entry name" value="TERPENE CYCLASE/MUTASE FAMILY MEMBER"/>
    <property type="match status" value="1"/>
</dbReference>
<evidence type="ECO:0000259" key="7">
    <source>
        <dbReference type="Pfam" id="PF13249"/>
    </source>
</evidence>
<dbReference type="PROSITE" id="PS01074">
    <property type="entry name" value="TERPENE_SYNTHASES"/>
    <property type="match status" value="1"/>
</dbReference>
<dbReference type="SFLD" id="SFLDG01016">
    <property type="entry name" value="Prenyltransferase_Like_2"/>
    <property type="match status" value="1"/>
</dbReference>
<dbReference type="InterPro" id="IPR032696">
    <property type="entry name" value="SQ_cyclase_C"/>
</dbReference>
<dbReference type="Proteomes" id="UP000007844">
    <property type="component" value="Chromosome"/>
</dbReference>
<evidence type="ECO:0000256" key="5">
    <source>
        <dbReference type="SAM" id="MobiDB-lite"/>
    </source>
</evidence>
<evidence type="ECO:0000313" key="8">
    <source>
        <dbReference type="EMBL" id="EGJ48549.1"/>
    </source>
</evidence>
<evidence type="ECO:0000256" key="3">
    <source>
        <dbReference type="ARBA" id="ARBA00022737"/>
    </source>
</evidence>
<keyword evidence="4" id="KW-0413">Isomerase</keyword>
<dbReference type="eggNOG" id="COG1657">
    <property type="taxonomic scope" value="Bacteria"/>
</dbReference>